<feature type="transmembrane region" description="Helical" evidence="9">
    <location>
        <begin position="167"/>
        <end position="186"/>
    </location>
</feature>
<dbReference type="PANTHER" id="PTHR11453:SF127">
    <property type="entry name" value="SOLUTE CARRIER FAMILY 4 MEMBER 11"/>
    <property type="match status" value="1"/>
</dbReference>
<dbReference type="GO" id="GO:0005452">
    <property type="term" value="F:solute:inorganic anion antiporter activity"/>
    <property type="evidence" value="ECO:0007669"/>
    <property type="project" value="InterPro"/>
</dbReference>
<dbReference type="FunFam" id="1.10.287.570:FF:000001">
    <property type="entry name" value="Anion exchange protein"/>
    <property type="match status" value="1"/>
</dbReference>
<feature type="transmembrane region" description="Helical" evidence="9">
    <location>
        <begin position="359"/>
        <end position="383"/>
    </location>
</feature>
<evidence type="ECO:0000256" key="3">
    <source>
        <dbReference type="ARBA" id="ARBA00010993"/>
    </source>
</evidence>
<feature type="transmembrane region" description="Helical" evidence="9">
    <location>
        <begin position="139"/>
        <end position="161"/>
    </location>
</feature>
<accession>A0A7S3UGS7</accession>
<dbReference type="PANTHER" id="PTHR11453">
    <property type="entry name" value="ANION EXCHANGE PROTEIN"/>
    <property type="match status" value="1"/>
</dbReference>
<organism evidence="11">
    <name type="scientific">Picocystis salinarum</name>
    <dbReference type="NCBI Taxonomy" id="88271"/>
    <lineage>
        <taxon>Eukaryota</taxon>
        <taxon>Viridiplantae</taxon>
        <taxon>Chlorophyta</taxon>
        <taxon>Picocystophyceae</taxon>
        <taxon>Picocystales</taxon>
        <taxon>Picocystaceae</taxon>
        <taxon>Picocystis</taxon>
    </lineage>
</organism>
<keyword evidence="6 9" id="KW-0812">Transmembrane</keyword>
<dbReference type="InterPro" id="IPR011531">
    <property type="entry name" value="HCO3_transpt-like_TM_dom"/>
</dbReference>
<keyword evidence="8 9" id="KW-0472">Membrane</keyword>
<feature type="transmembrane region" description="Helical" evidence="9">
    <location>
        <begin position="111"/>
        <end position="132"/>
    </location>
</feature>
<comment type="subcellular location">
    <subcellularLocation>
        <location evidence="1">Cell membrane</location>
        <topology evidence="1">Multi-pass membrane protein</topology>
    </subcellularLocation>
</comment>
<evidence type="ECO:0000256" key="4">
    <source>
        <dbReference type="ARBA" id="ARBA00022448"/>
    </source>
</evidence>
<feature type="domain" description="Bicarbonate transporter-like transmembrane" evidence="10">
    <location>
        <begin position="229"/>
        <end position="548"/>
    </location>
</feature>
<evidence type="ECO:0000313" key="11">
    <source>
        <dbReference type="EMBL" id="CAE0612635.1"/>
    </source>
</evidence>
<evidence type="ECO:0000256" key="7">
    <source>
        <dbReference type="ARBA" id="ARBA00022989"/>
    </source>
</evidence>
<name>A0A7S3UGS7_9CHLO</name>
<feature type="transmembrane region" description="Helical" evidence="9">
    <location>
        <begin position="232"/>
        <end position="252"/>
    </location>
</feature>
<dbReference type="Pfam" id="PF00955">
    <property type="entry name" value="HCO3_cotransp"/>
    <property type="match status" value="2"/>
</dbReference>
<reference evidence="11" key="1">
    <citation type="submission" date="2021-01" db="EMBL/GenBank/DDBJ databases">
        <authorList>
            <person name="Corre E."/>
            <person name="Pelletier E."/>
            <person name="Niang G."/>
            <person name="Scheremetjew M."/>
            <person name="Finn R."/>
            <person name="Kale V."/>
            <person name="Holt S."/>
            <person name="Cochrane G."/>
            <person name="Meng A."/>
            <person name="Brown T."/>
            <person name="Cohen L."/>
        </authorList>
    </citation>
    <scope>NUCLEOTIDE SEQUENCE</scope>
    <source>
        <strain evidence="11">CCMP1897</strain>
    </source>
</reference>
<dbReference type="GO" id="GO:0006820">
    <property type="term" value="P:monoatomic anion transport"/>
    <property type="evidence" value="ECO:0007669"/>
    <property type="project" value="InterPro"/>
</dbReference>
<protein>
    <recommendedName>
        <fullName evidence="10">Bicarbonate transporter-like transmembrane domain-containing protein</fullName>
    </recommendedName>
</protein>
<evidence type="ECO:0000256" key="8">
    <source>
        <dbReference type="ARBA" id="ARBA00023136"/>
    </source>
</evidence>
<feature type="transmembrane region" description="Helical" evidence="9">
    <location>
        <begin position="193"/>
        <end position="212"/>
    </location>
</feature>
<keyword evidence="7 9" id="KW-1133">Transmembrane helix</keyword>
<feature type="transmembrane region" description="Helical" evidence="9">
    <location>
        <begin position="273"/>
        <end position="291"/>
    </location>
</feature>
<proteinExistence type="inferred from homology"/>
<feature type="domain" description="Bicarbonate transporter-like transmembrane" evidence="10">
    <location>
        <begin position="59"/>
        <end position="224"/>
    </location>
</feature>
<keyword evidence="5" id="KW-1003">Cell membrane</keyword>
<sequence>MYQTCATPNVQIRRPEVGIRCTSILSKRKSCRKRTTVCQGGSAQQGRKGSKVFQPLGVGIVEDVKRKAPWFTSDFKDGINLRGVASTFFLFFGCLAPAVAFGGMMSLATGGLIGAVEMILATAGCGCVYALTSGQPITIVGSTGPVLALTSALYKMCLTYSLPFLPMYAWVGLWSSGMLMLCALTSTSNAVKLLTKFTDEVFSALIAAIFIAEALKDSLSLYLHAESGAEVALLSTLVSLTTLFVATTLANFRRSPFFNKKVRNTVADFAPTIGIVIATLVSMVVSNRFAINLPMLAVPMEFAPSVPRAWVVNLFSVPLWARWAAAVPGVMVTVLLFFDQNITTRLVNSSENRLKKGHGYHLDMAVLSVLTAYCSVFGLPWLVAATVRSVNHLKSLSVMGPSPTGVGERIESVMENRLTGFSIHFLIGISLMFARSLLSMIPLAVLMGLFLYLGVSAIKGNSFLERVGLMMHDPELVPQLPHTTDIKISSTHKFTLIQIVALLAMYQVKNSKVGILFPVLIALLGPVRTGLEKMHVFTKEELHVLDGEAL</sequence>
<evidence type="ECO:0000256" key="2">
    <source>
        <dbReference type="ARBA" id="ARBA00006262"/>
    </source>
</evidence>
<evidence type="ECO:0000256" key="9">
    <source>
        <dbReference type="SAM" id="Phobius"/>
    </source>
</evidence>
<evidence type="ECO:0000256" key="1">
    <source>
        <dbReference type="ARBA" id="ARBA00004651"/>
    </source>
</evidence>
<dbReference type="Gene3D" id="1.10.287.570">
    <property type="entry name" value="Helical hairpin bin"/>
    <property type="match status" value="1"/>
</dbReference>
<comment type="similarity">
    <text evidence="2">Belongs to the anion exchanger (TC 2.A.31.3) family.</text>
</comment>
<feature type="transmembrane region" description="Helical" evidence="9">
    <location>
        <begin position="320"/>
        <end position="338"/>
    </location>
</feature>
<comment type="similarity">
    <text evidence="3">Belongs to the anion exchanger (TC 2.A.31) family.</text>
</comment>
<dbReference type="EMBL" id="HBIS01007314">
    <property type="protein sequence ID" value="CAE0612635.1"/>
    <property type="molecule type" value="Transcribed_RNA"/>
</dbReference>
<dbReference type="GO" id="GO:0050801">
    <property type="term" value="P:monoatomic ion homeostasis"/>
    <property type="evidence" value="ECO:0007669"/>
    <property type="project" value="TreeGrafter"/>
</dbReference>
<evidence type="ECO:0000259" key="10">
    <source>
        <dbReference type="Pfam" id="PF00955"/>
    </source>
</evidence>
<gene>
    <name evidence="11" type="ORF">PSAL00342_LOCUS6534</name>
</gene>
<dbReference type="InterPro" id="IPR003020">
    <property type="entry name" value="HCO3_transpt_euk"/>
</dbReference>
<feature type="transmembrane region" description="Helical" evidence="9">
    <location>
        <begin position="84"/>
        <end position="105"/>
    </location>
</feature>
<dbReference type="PRINTS" id="PR01231">
    <property type="entry name" value="HCO3TRNSPORT"/>
</dbReference>
<dbReference type="AlphaFoldDB" id="A0A7S3UGS7"/>
<dbReference type="GO" id="GO:0005886">
    <property type="term" value="C:plasma membrane"/>
    <property type="evidence" value="ECO:0007669"/>
    <property type="project" value="UniProtKB-SubCell"/>
</dbReference>
<evidence type="ECO:0000256" key="6">
    <source>
        <dbReference type="ARBA" id="ARBA00022692"/>
    </source>
</evidence>
<keyword evidence="4" id="KW-0813">Transport</keyword>
<feature type="transmembrane region" description="Helical" evidence="9">
    <location>
        <begin position="423"/>
        <end position="453"/>
    </location>
</feature>
<evidence type="ECO:0000256" key="5">
    <source>
        <dbReference type="ARBA" id="ARBA00022475"/>
    </source>
</evidence>